<accession>A0ABZ0IZF2</accession>
<evidence type="ECO:0000313" key="8">
    <source>
        <dbReference type="EMBL" id="WOK09728.1"/>
    </source>
</evidence>
<evidence type="ECO:0000259" key="7">
    <source>
        <dbReference type="Pfam" id="PF00924"/>
    </source>
</evidence>
<sequence length="293" mass="33367">MAKRFVDFKKLRNFRLLRRIFFLLIFLGIEEGLKWADNLGYITIPTYLDKSFEVVLWTLGSLIVVTIVLRLTENRVFRFNDDEVDLEQRILFTKIYSNTLYLLVAAVVFWKMGLEIENITIFLGLITTGVAFAVRDVINSYFAWFIILTKHPFRIGDYVKIGDEAGTVERIGTFFVTLQNPGATDFIKVPNNTLLSKAIINMGKNRVMHTVKFPVKIIPPDIQARMDKLDELAKSIVSEKVSPKTQIQADGGTICLYIVLTLPVGQVTKRTEFIVKANEVLSDIIAEPRALLS</sequence>
<evidence type="ECO:0000256" key="2">
    <source>
        <dbReference type="ARBA" id="ARBA00008017"/>
    </source>
</evidence>
<evidence type="ECO:0000313" key="9">
    <source>
        <dbReference type="Proteomes" id="UP001302349"/>
    </source>
</evidence>
<reference evidence="8 9" key="1">
    <citation type="journal article" date="2023" name="Microbiol. Resour. Announc.">
        <title>Complete Genome Sequence of Imperialibacter roseus strain P4T.</title>
        <authorList>
            <person name="Tizabi D.R."/>
            <person name="Bachvaroff T."/>
            <person name="Hill R.T."/>
        </authorList>
    </citation>
    <scope>NUCLEOTIDE SEQUENCE [LARGE SCALE GENOMIC DNA]</scope>
    <source>
        <strain evidence="8 9">P4T</strain>
    </source>
</reference>
<keyword evidence="9" id="KW-1185">Reference proteome</keyword>
<keyword evidence="3 6" id="KW-0812">Transmembrane</keyword>
<dbReference type="Proteomes" id="UP001302349">
    <property type="component" value="Chromosome"/>
</dbReference>
<protein>
    <submittedName>
        <fullName evidence="8">Mechanosensitive ion channel</fullName>
    </submittedName>
</protein>
<comment type="subcellular location">
    <subcellularLocation>
        <location evidence="1">Membrane</location>
        <topology evidence="1">Multi-pass membrane protein</topology>
    </subcellularLocation>
</comment>
<dbReference type="PANTHER" id="PTHR30566">
    <property type="entry name" value="YNAI-RELATED MECHANOSENSITIVE ION CHANNEL"/>
    <property type="match status" value="1"/>
</dbReference>
<dbReference type="SUPFAM" id="SSF50182">
    <property type="entry name" value="Sm-like ribonucleoproteins"/>
    <property type="match status" value="1"/>
</dbReference>
<gene>
    <name evidence="8" type="ORF">RT717_13880</name>
</gene>
<evidence type="ECO:0000256" key="6">
    <source>
        <dbReference type="SAM" id="Phobius"/>
    </source>
</evidence>
<dbReference type="InterPro" id="IPR023408">
    <property type="entry name" value="MscS_beta-dom_sf"/>
</dbReference>
<dbReference type="RefSeq" id="WP_317492335.1">
    <property type="nucleotide sequence ID" value="NZ_CP136051.1"/>
</dbReference>
<keyword evidence="5 6" id="KW-0472">Membrane</keyword>
<organism evidence="8 9">
    <name type="scientific">Imperialibacter roseus</name>
    <dbReference type="NCBI Taxonomy" id="1324217"/>
    <lineage>
        <taxon>Bacteria</taxon>
        <taxon>Pseudomonadati</taxon>
        <taxon>Bacteroidota</taxon>
        <taxon>Cytophagia</taxon>
        <taxon>Cytophagales</taxon>
        <taxon>Flammeovirgaceae</taxon>
        <taxon>Imperialibacter</taxon>
    </lineage>
</organism>
<comment type="similarity">
    <text evidence="2">Belongs to the MscS (TC 1.A.23) family.</text>
</comment>
<dbReference type="InterPro" id="IPR011014">
    <property type="entry name" value="MscS_channel_TM-2"/>
</dbReference>
<name>A0ABZ0IZF2_9BACT</name>
<dbReference type="PANTHER" id="PTHR30566:SF5">
    <property type="entry name" value="MECHANOSENSITIVE ION CHANNEL PROTEIN 1, MITOCHONDRIAL-RELATED"/>
    <property type="match status" value="1"/>
</dbReference>
<dbReference type="InterPro" id="IPR006685">
    <property type="entry name" value="MscS_channel_2nd"/>
</dbReference>
<feature type="transmembrane region" description="Helical" evidence="6">
    <location>
        <begin position="52"/>
        <end position="71"/>
    </location>
</feature>
<dbReference type="EMBL" id="CP136051">
    <property type="protein sequence ID" value="WOK09728.1"/>
    <property type="molecule type" value="Genomic_DNA"/>
</dbReference>
<evidence type="ECO:0000256" key="3">
    <source>
        <dbReference type="ARBA" id="ARBA00022692"/>
    </source>
</evidence>
<dbReference type="Gene3D" id="2.30.30.60">
    <property type="match status" value="1"/>
</dbReference>
<dbReference type="InterPro" id="IPR010920">
    <property type="entry name" value="LSM_dom_sf"/>
</dbReference>
<feature type="domain" description="Mechanosensitive ion channel MscS" evidence="7">
    <location>
        <begin position="136"/>
        <end position="202"/>
    </location>
</feature>
<dbReference type="Gene3D" id="1.10.287.1260">
    <property type="match status" value="1"/>
</dbReference>
<dbReference type="Pfam" id="PF00924">
    <property type="entry name" value="MS_channel_2nd"/>
    <property type="match status" value="1"/>
</dbReference>
<proteinExistence type="inferred from homology"/>
<evidence type="ECO:0000256" key="1">
    <source>
        <dbReference type="ARBA" id="ARBA00004141"/>
    </source>
</evidence>
<feature type="transmembrane region" description="Helical" evidence="6">
    <location>
        <begin position="122"/>
        <end position="147"/>
    </location>
</feature>
<feature type="transmembrane region" description="Helical" evidence="6">
    <location>
        <begin position="91"/>
        <end position="110"/>
    </location>
</feature>
<dbReference type="SUPFAM" id="SSF82861">
    <property type="entry name" value="Mechanosensitive channel protein MscS (YggB), transmembrane region"/>
    <property type="match status" value="1"/>
</dbReference>
<keyword evidence="4 6" id="KW-1133">Transmembrane helix</keyword>
<evidence type="ECO:0000256" key="4">
    <source>
        <dbReference type="ARBA" id="ARBA00022989"/>
    </source>
</evidence>
<evidence type="ECO:0000256" key="5">
    <source>
        <dbReference type="ARBA" id="ARBA00023136"/>
    </source>
</evidence>